<evidence type="ECO:0000259" key="1">
    <source>
        <dbReference type="PROSITE" id="PS50011"/>
    </source>
</evidence>
<dbReference type="SUPFAM" id="SSF56112">
    <property type="entry name" value="Protein kinase-like (PK-like)"/>
    <property type="match status" value="1"/>
</dbReference>
<dbReference type="Gene3D" id="1.10.510.10">
    <property type="entry name" value="Transferase(Phosphotransferase) domain 1"/>
    <property type="match status" value="1"/>
</dbReference>
<evidence type="ECO:0000313" key="2">
    <source>
        <dbReference type="EMBL" id="KAF6818546.1"/>
    </source>
</evidence>
<dbReference type="GO" id="GO:0004672">
    <property type="term" value="F:protein kinase activity"/>
    <property type="evidence" value="ECO:0007669"/>
    <property type="project" value="InterPro"/>
</dbReference>
<dbReference type="InterPro" id="IPR008271">
    <property type="entry name" value="Ser/Thr_kinase_AS"/>
</dbReference>
<keyword evidence="2" id="KW-0132">Cell division</keyword>
<proteinExistence type="predicted"/>
<dbReference type="InterPro" id="IPR011009">
    <property type="entry name" value="Kinase-like_dom_sf"/>
</dbReference>
<dbReference type="Pfam" id="PF00069">
    <property type="entry name" value="Pkinase"/>
    <property type="match status" value="1"/>
</dbReference>
<dbReference type="AlphaFoldDB" id="A0A8H6JTP4"/>
<gene>
    <name evidence="2" type="ORF">CPLU01_13280</name>
</gene>
<protein>
    <submittedName>
        <fullName evidence="2">Cell division control protein 2</fullName>
    </submittedName>
</protein>
<name>A0A8H6JTP4_9PEZI</name>
<keyword evidence="3" id="KW-1185">Reference proteome</keyword>
<keyword evidence="2" id="KW-0131">Cell cycle</keyword>
<dbReference type="GO" id="GO:0051301">
    <property type="term" value="P:cell division"/>
    <property type="evidence" value="ECO:0007669"/>
    <property type="project" value="UniProtKB-KW"/>
</dbReference>
<dbReference type="PROSITE" id="PS00108">
    <property type="entry name" value="PROTEIN_KINASE_ST"/>
    <property type="match status" value="1"/>
</dbReference>
<evidence type="ECO:0000313" key="3">
    <source>
        <dbReference type="Proteomes" id="UP000654918"/>
    </source>
</evidence>
<dbReference type="GO" id="GO:0005524">
    <property type="term" value="F:ATP binding"/>
    <property type="evidence" value="ECO:0007669"/>
    <property type="project" value="InterPro"/>
</dbReference>
<organism evidence="2 3">
    <name type="scientific">Colletotrichum plurivorum</name>
    <dbReference type="NCBI Taxonomy" id="2175906"/>
    <lineage>
        <taxon>Eukaryota</taxon>
        <taxon>Fungi</taxon>
        <taxon>Dikarya</taxon>
        <taxon>Ascomycota</taxon>
        <taxon>Pezizomycotina</taxon>
        <taxon>Sordariomycetes</taxon>
        <taxon>Hypocreomycetidae</taxon>
        <taxon>Glomerellales</taxon>
        <taxon>Glomerellaceae</taxon>
        <taxon>Colletotrichum</taxon>
        <taxon>Colletotrichum orchidearum species complex</taxon>
    </lineage>
</organism>
<sequence length="194" mass="21827">MSVLYRHWHRGEQVHILKRFEWSLYIAYDSAALEKELRVLEQVGGRGDIVRLIAAVVSRNPYSTAADHQQDAAPVLRGILKEHHPGGTLAEVLLSAKVDAPWQRWGAQLCTAVDTLHQHNVTHMDIKPSNVVLDKDGNLILVDVGGFGGVTWEWLSPRVKELLNPEFDPLTADFQLRKENDIWTVGKDSKPPSE</sequence>
<accession>A0A8H6JTP4</accession>
<dbReference type="EMBL" id="WIGO01000300">
    <property type="protein sequence ID" value="KAF6818546.1"/>
    <property type="molecule type" value="Genomic_DNA"/>
</dbReference>
<dbReference type="Proteomes" id="UP000654918">
    <property type="component" value="Unassembled WGS sequence"/>
</dbReference>
<reference evidence="2" key="1">
    <citation type="journal article" date="2020" name="Phytopathology">
        <title>Genome Sequence Resources of Colletotrichum truncatum, C. plurivorum, C. musicola, and C. sojae: Four Species Pathogenic to Soybean (Glycine max).</title>
        <authorList>
            <person name="Rogerio F."/>
            <person name="Boufleur T.R."/>
            <person name="Ciampi-Guillardi M."/>
            <person name="Sukno S.A."/>
            <person name="Thon M.R."/>
            <person name="Massola Junior N.S."/>
            <person name="Baroncelli R."/>
        </authorList>
    </citation>
    <scope>NUCLEOTIDE SEQUENCE</scope>
    <source>
        <strain evidence="2">LFN00145</strain>
    </source>
</reference>
<comment type="caution">
    <text evidence="2">The sequence shown here is derived from an EMBL/GenBank/DDBJ whole genome shotgun (WGS) entry which is preliminary data.</text>
</comment>
<dbReference type="InterPro" id="IPR000719">
    <property type="entry name" value="Prot_kinase_dom"/>
</dbReference>
<dbReference type="PROSITE" id="PS50011">
    <property type="entry name" value="PROTEIN_KINASE_DOM"/>
    <property type="match status" value="1"/>
</dbReference>
<feature type="domain" description="Protein kinase" evidence="1">
    <location>
        <begin position="1"/>
        <end position="194"/>
    </location>
</feature>